<name>A0A915MEP5_MELJA</name>
<dbReference type="GO" id="GO:0016020">
    <property type="term" value="C:membrane"/>
    <property type="evidence" value="ECO:0007669"/>
    <property type="project" value="InterPro"/>
</dbReference>
<dbReference type="InterPro" id="IPR006202">
    <property type="entry name" value="Neur_chan_lig-bd"/>
</dbReference>
<dbReference type="Pfam" id="PF02931">
    <property type="entry name" value="Neur_chan_LBD"/>
    <property type="match status" value="1"/>
</dbReference>
<dbReference type="Pfam" id="PF10294">
    <property type="entry name" value="Methyltransf_16"/>
    <property type="match status" value="1"/>
</dbReference>
<protein>
    <submittedName>
        <fullName evidence="4">Uncharacterized protein</fullName>
    </submittedName>
</protein>
<dbReference type="GO" id="GO:0005230">
    <property type="term" value="F:extracellular ligand-gated monoatomic ion channel activity"/>
    <property type="evidence" value="ECO:0007669"/>
    <property type="project" value="InterPro"/>
</dbReference>
<sequence length="705" mass="80847">MNSYNNNTKRQVLSLYSRIIRLSKSWTAKEPKNTCIEREYILTEARNEFRKNIFETDQAKIKQLLDEGNKRVGIALHYGIPYDRPEYLPPSTSYALNGITSLPPLFRINLEPTLIDRIRPFLRSFFSDLNIREEIIENFVLAVKEYKELHLDDIIFNSPARTVFPGRKNKLKNLCKLAIKKFEQFQMDPSDILYQNICLSMESEQEYFFSIFPLNFKQLSSPSNEQIDYLVICQNIQNISKGTTGLCCWQASFALADFLFLSFSTNLLPYFSNAKYILELGAGCGLVGILLAKQFYLNKNKEIKLILSDSDNFVLDLLNKNIKLNFGNEIIEDNLIIESKYLNWTNFIPNDLPPADVIVASDIIYDPEIFPSLINLLKCLLSNNRSFFNSPIAIIACTIRTPETLNLFLKLIASKGIKILQSWELRGEYLNELIFPSKQQEGELIPKFILFVVTTCRPLSLLVLGSTGATALGKHAMLGRDNHGSVFHKINMDDGEPFGVIAGNSKQHWSNVGGNLNDEKAQIMQTNIWVRMNWEDIFLTWDPAEYGDIKEVRLPITSIWKPDVLLYNSVDQRFDTLWPVNAIVKYNGSVTSFPFDDQTCAMKFGSWTYSGFFTDLYNDSVSLDPYTPNGEWNLLSVQSVRNRLVYDCCPEPYVDVTFLISMRIILLEWLPWLLCMQRPPRVKLSDGTGEKLLKDIVGEINNNEG</sequence>
<reference evidence="4" key="1">
    <citation type="submission" date="2022-11" db="UniProtKB">
        <authorList>
            <consortium name="WormBaseParasite"/>
        </authorList>
    </citation>
    <scope>IDENTIFICATION</scope>
</reference>
<dbReference type="CDD" id="cd20261">
    <property type="entry name" value="Complex1_LYR_LYRM1"/>
    <property type="match status" value="1"/>
</dbReference>
<feature type="domain" description="Neurotransmitter-gated ion-channel ligand-binding" evidence="1">
    <location>
        <begin position="518"/>
        <end position="663"/>
    </location>
</feature>
<evidence type="ECO:0000313" key="3">
    <source>
        <dbReference type="Proteomes" id="UP000887561"/>
    </source>
</evidence>
<dbReference type="PANTHER" id="PTHR14614">
    <property type="entry name" value="HEPATOCELLULAR CARCINOMA-ASSOCIATED ANTIGEN"/>
    <property type="match status" value="1"/>
</dbReference>
<keyword evidence="3" id="KW-1185">Reference proteome</keyword>
<evidence type="ECO:0000313" key="4">
    <source>
        <dbReference type="WBParaSite" id="scaffold36276_cov230.g23116"/>
    </source>
</evidence>
<dbReference type="Gene3D" id="2.70.170.10">
    <property type="entry name" value="Neurotransmitter-gated ion-channel ligand-binding domain"/>
    <property type="match status" value="1"/>
</dbReference>
<proteinExistence type="predicted"/>
<dbReference type="SUPFAM" id="SSF53335">
    <property type="entry name" value="S-adenosyl-L-methionine-dependent methyltransferases"/>
    <property type="match status" value="1"/>
</dbReference>
<dbReference type="FunFam" id="2.70.170.10:FF:000028">
    <property type="entry name" value="AcetylCholine Receptor"/>
    <property type="match status" value="1"/>
</dbReference>
<accession>A0A915MEP5</accession>
<dbReference type="InterPro" id="IPR019410">
    <property type="entry name" value="Methyltransf_16"/>
</dbReference>
<dbReference type="Pfam" id="PF05347">
    <property type="entry name" value="Complex1_LYR"/>
    <property type="match status" value="1"/>
</dbReference>
<dbReference type="Gene3D" id="3.40.50.150">
    <property type="entry name" value="Vaccinia Virus protein VP39"/>
    <property type="match status" value="1"/>
</dbReference>
<dbReference type="WBParaSite" id="scaffold36276_cov230.g23116">
    <property type="protein sequence ID" value="scaffold36276_cov230.g23116"/>
    <property type="gene ID" value="scaffold36276_cov230.g23116"/>
</dbReference>
<organism evidence="3 4">
    <name type="scientific">Meloidogyne javanica</name>
    <name type="common">Root-knot nematode worm</name>
    <dbReference type="NCBI Taxonomy" id="6303"/>
    <lineage>
        <taxon>Eukaryota</taxon>
        <taxon>Metazoa</taxon>
        <taxon>Ecdysozoa</taxon>
        <taxon>Nematoda</taxon>
        <taxon>Chromadorea</taxon>
        <taxon>Rhabditida</taxon>
        <taxon>Tylenchina</taxon>
        <taxon>Tylenchomorpha</taxon>
        <taxon>Tylenchoidea</taxon>
        <taxon>Meloidogynidae</taxon>
        <taxon>Meloidogyninae</taxon>
        <taxon>Meloidogyne</taxon>
        <taxon>Meloidogyne incognita group</taxon>
    </lineage>
</organism>
<evidence type="ECO:0000259" key="2">
    <source>
        <dbReference type="Pfam" id="PF05347"/>
    </source>
</evidence>
<evidence type="ECO:0000259" key="1">
    <source>
        <dbReference type="Pfam" id="PF02931"/>
    </source>
</evidence>
<dbReference type="PANTHER" id="PTHR14614:SF130">
    <property type="entry name" value="PROTEIN-LYSINE N-METHYLTRANSFERASE EEF2KMT"/>
    <property type="match status" value="1"/>
</dbReference>
<dbReference type="InterPro" id="IPR036734">
    <property type="entry name" value="Neur_chan_lig-bd_sf"/>
</dbReference>
<feature type="domain" description="Complex 1 LYR protein" evidence="2">
    <location>
        <begin position="10"/>
        <end position="71"/>
    </location>
</feature>
<dbReference type="AlphaFoldDB" id="A0A915MEP5"/>
<dbReference type="InterPro" id="IPR029063">
    <property type="entry name" value="SAM-dependent_MTases_sf"/>
</dbReference>
<dbReference type="InterPro" id="IPR045294">
    <property type="entry name" value="Complex1_LYR_LYRM1"/>
</dbReference>
<dbReference type="Proteomes" id="UP000887561">
    <property type="component" value="Unplaced"/>
</dbReference>
<dbReference type="SUPFAM" id="SSF63712">
    <property type="entry name" value="Nicotinic receptor ligand binding domain-like"/>
    <property type="match status" value="1"/>
</dbReference>
<dbReference type="CDD" id="cd18997">
    <property type="entry name" value="LGIC_ECD_nAChR"/>
    <property type="match status" value="1"/>
</dbReference>
<dbReference type="InterPro" id="IPR008011">
    <property type="entry name" value="Complex1_LYR_dom"/>
</dbReference>